<evidence type="ECO:0000256" key="1">
    <source>
        <dbReference type="ARBA" id="ARBA00006484"/>
    </source>
</evidence>
<dbReference type="STRING" id="145854.GA0074692_0783"/>
<dbReference type="InterPro" id="IPR002347">
    <property type="entry name" value="SDR_fam"/>
</dbReference>
<dbReference type="GO" id="GO:0030497">
    <property type="term" value="P:fatty acid elongation"/>
    <property type="evidence" value="ECO:0007669"/>
    <property type="project" value="TreeGrafter"/>
</dbReference>
<gene>
    <name evidence="5" type="ORF">GA0074692_0783</name>
</gene>
<feature type="domain" description="Ketoreductase" evidence="4">
    <location>
        <begin position="28"/>
        <end position="204"/>
    </location>
</feature>
<sequence>MTSVSEPAPAPSVNDASRAAGASDLGGARIWVTGASRGLGRAIAVDLSRAGAKLALTARTEGALDGVHDECGADRALRVAGSVADAAEVAAITETIRQRWGGLDALVHCAGISPTFDRGDDLTPAAWREIVEVNLTGTFLVCQAAATLMGTGASIVTVSSVHARSAGRRLAAYSATKGGVEALTRSLALDWAQRGIRVNCIAPGYFETDMTNDLRNSEYQRNRLLARIPLGTLGQPSQIVDVVRLLVGPGSSYITGSVIAIDGGWTAA</sequence>
<dbReference type="CDD" id="cd05233">
    <property type="entry name" value="SDR_c"/>
    <property type="match status" value="1"/>
</dbReference>
<dbReference type="AlphaFoldDB" id="A0A1C6RSG6"/>
<dbReference type="InterPro" id="IPR036291">
    <property type="entry name" value="NAD(P)-bd_dom_sf"/>
</dbReference>
<evidence type="ECO:0000313" key="6">
    <source>
        <dbReference type="Proteomes" id="UP000198959"/>
    </source>
</evidence>
<evidence type="ECO:0000259" key="4">
    <source>
        <dbReference type="SMART" id="SM00822"/>
    </source>
</evidence>
<evidence type="ECO:0000313" key="5">
    <source>
        <dbReference type="EMBL" id="SCL20098.1"/>
    </source>
</evidence>
<reference evidence="6" key="1">
    <citation type="submission" date="2016-06" db="EMBL/GenBank/DDBJ databases">
        <authorList>
            <person name="Varghese N."/>
            <person name="Submissions Spin"/>
        </authorList>
    </citation>
    <scope>NUCLEOTIDE SEQUENCE [LARGE SCALE GENOMIC DNA]</scope>
    <source>
        <strain evidence="6">DSM 43817</strain>
    </source>
</reference>
<dbReference type="PRINTS" id="PR00081">
    <property type="entry name" value="GDHRDH"/>
</dbReference>
<keyword evidence="2" id="KW-0560">Oxidoreductase</keyword>
<name>A0A1C6RSG6_9ACTN</name>
<proteinExistence type="inferred from homology"/>
<dbReference type="SUPFAM" id="SSF51735">
    <property type="entry name" value="NAD(P)-binding Rossmann-fold domains"/>
    <property type="match status" value="1"/>
</dbReference>
<protein>
    <submittedName>
        <fullName evidence="5">NAD(P)-dependent dehydrogenase, short-chain alcohol dehydrogenase family</fullName>
    </submittedName>
</protein>
<dbReference type="Gene3D" id="3.40.50.720">
    <property type="entry name" value="NAD(P)-binding Rossmann-like Domain"/>
    <property type="match status" value="1"/>
</dbReference>
<dbReference type="PANTHER" id="PTHR42760:SF40">
    <property type="entry name" value="3-OXOACYL-[ACYL-CARRIER-PROTEIN] REDUCTASE, CHLOROPLASTIC"/>
    <property type="match status" value="1"/>
</dbReference>
<evidence type="ECO:0000256" key="2">
    <source>
        <dbReference type="ARBA" id="ARBA00023002"/>
    </source>
</evidence>
<dbReference type="SMART" id="SM00822">
    <property type="entry name" value="PKS_KR"/>
    <property type="match status" value="1"/>
</dbReference>
<dbReference type="EMBL" id="FMHW01000002">
    <property type="protein sequence ID" value="SCL20098.1"/>
    <property type="molecule type" value="Genomic_DNA"/>
</dbReference>
<keyword evidence="6" id="KW-1185">Reference proteome</keyword>
<dbReference type="RefSeq" id="WP_245730118.1">
    <property type="nucleotide sequence ID" value="NZ_FMHW01000002.1"/>
</dbReference>
<organism evidence="5 6">
    <name type="scientific">Micromonospora pallida</name>
    <dbReference type="NCBI Taxonomy" id="145854"/>
    <lineage>
        <taxon>Bacteria</taxon>
        <taxon>Bacillati</taxon>
        <taxon>Actinomycetota</taxon>
        <taxon>Actinomycetes</taxon>
        <taxon>Micromonosporales</taxon>
        <taxon>Micromonosporaceae</taxon>
        <taxon>Micromonospora</taxon>
    </lineage>
</organism>
<feature type="region of interest" description="Disordered" evidence="3">
    <location>
        <begin position="1"/>
        <end position="20"/>
    </location>
</feature>
<dbReference type="PANTHER" id="PTHR42760">
    <property type="entry name" value="SHORT-CHAIN DEHYDROGENASES/REDUCTASES FAMILY MEMBER"/>
    <property type="match status" value="1"/>
</dbReference>
<evidence type="ECO:0000256" key="3">
    <source>
        <dbReference type="SAM" id="MobiDB-lite"/>
    </source>
</evidence>
<dbReference type="InterPro" id="IPR057326">
    <property type="entry name" value="KR_dom"/>
</dbReference>
<dbReference type="GO" id="GO:0016616">
    <property type="term" value="F:oxidoreductase activity, acting on the CH-OH group of donors, NAD or NADP as acceptor"/>
    <property type="evidence" value="ECO:0007669"/>
    <property type="project" value="UniProtKB-ARBA"/>
</dbReference>
<dbReference type="PROSITE" id="PS00061">
    <property type="entry name" value="ADH_SHORT"/>
    <property type="match status" value="1"/>
</dbReference>
<dbReference type="InterPro" id="IPR020904">
    <property type="entry name" value="Sc_DH/Rdtase_CS"/>
</dbReference>
<dbReference type="Proteomes" id="UP000198959">
    <property type="component" value="Unassembled WGS sequence"/>
</dbReference>
<dbReference type="PRINTS" id="PR00080">
    <property type="entry name" value="SDRFAMILY"/>
</dbReference>
<accession>A0A1C6RSG6</accession>
<comment type="similarity">
    <text evidence="1">Belongs to the short-chain dehydrogenases/reductases (SDR) family.</text>
</comment>
<dbReference type="FunFam" id="3.40.50.720:FF:000084">
    <property type="entry name" value="Short-chain dehydrogenase reductase"/>
    <property type="match status" value="1"/>
</dbReference>
<dbReference type="Pfam" id="PF13561">
    <property type="entry name" value="adh_short_C2"/>
    <property type="match status" value="1"/>
</dbReference>